<dbReference type="SUPFAM" id="SSF51735">
    <property type="entry name" value="NAD(P)-binding Rossmann-fold domains"/>
    <property type="match status" value="1"/>
</dbReference>
<dbReference type="Gene3D" id="3.40.50.720">
    <property type="entry name" value="NAD(P)-binding Rossmann-like Domain"/>
    <property type="match status" value="1"/>
</dbReference>
<dbReference type="PANTHER" id="PTHR24320:SF236">
    <property type="entry name" value="SHORT-CHAIN DEHYDROGENASE-RELATED"/>
    <property type="match status" value="1"/>
</dbReference>
<evidence type="ECO:0000256" key="3">
    <source>
        <dbReference type="ARBA" id="ARBA00023002"/>
    </source>
</evidence>
<dbReference type="GO" id="GO:0016491">
    <property type="term" value="F:oxidoreductase activity"/>
    <property type="evidence" value="ECO:0007669"/>
    <property type="project" value="UniProtKB-KW"/>
</dbReference>
<name>A0A8H8RNM3_9HELO</name>
<dbReference type="EMBL" id="QGMJ01000324">
    <property type="protein sequence ID" value="TVY37832.1"/>
    <property type="molecule type" value="Genomic_DNA"/>
</dbReference>
<keyword evidence="3" id="KW-0560">Oxidoreductase</keyword>
<comment type="similarity">
    <text evidence="1">Belongs to the short-chain dehydrogenases/reductases (SDR) family.</text>
</comment>
<dbReference type="InterPro" id="IPR002347">
    <property type="entry name" value="SDR_fam"/>
</dbReference>
<comment type="caution">
    <text evidence="4">The sequence shown here is derived from an EMBL/GenBank/DDBJ whole genome shotgun (WGS) entry which is preliminary data.</text>
</comment>
<organism evidence="4 5">
    <name type="scientific">Lachnellula subtilissima</name>
    <dbReference type="NCBI Taxonomy" id="602034"/>
    <lineage>
        <taxon>Eukaryota</taxon>
        <taxon>Fungi</taxon>
        <taxon>Dikarya</taxon>
        <taxon>Ascomycota</taxon>
        <taxon>Pezizomycotina</taxon>
        <taxon>Leotiomycetes</taxon>
        <taxon>Helotiales</taxon>
        <taxon>Lachnaceae</taxon>
        <taxon>Lachnellula</taxon>
    </lineage>
</organism>
<accession>A0A8H8RNM3</accession>
<gene>
    <name evidence="4" type="ORF">LSUB1_G004692</name>
</gene>
<dbReference type="OrthoDB" id="191139at2759"/>
<dbReference type="PANTHER" id="PTHR24320">
    <property type="entry name" value="RETINOL DEHYDROGENASE"/>
    <property type="match status" value="1"/>
</dbReference>
<keyword evidence="5" id="KW-1185">Reference proteome</keyword>
<dbReference type="Pfam" id="PF00106">
    <property type="entry name" value="adh_short"/>
    <property type="match status" value="1"/>
</dbReference>
<reference evidence="4 5" key="1">
    <citation type="submission" date="2018-05" db="EMBL/GenBank/DDBJ databases">
        <title>Genome sequencing and assembly of the regulated plant pathogen Lachnellula willkommii and related sister species for the development of diagnostic species identification markers.</title>
        <authorList>
            <person name="Giroux E."/>
            <person name="Bilodeau G."/>
        </authorList>
    </citation>
    <scope>NUCLEOTIDE SEQUENCE [LARGE SCALE GENOMIC DNA]</scope>
    <source>
        <strain evidence="4 5">CBS 197.66</strain>
    </source>
</reference>
<evidence type="ECO:0000256" key="1">
    <source>
        <dbReference type="ARBA" id="ARBA00006484"/>
    </source>
</evidence>
<dbReference type="AlphaFoldDB" id="A0A8H8RNM3"/>
<sequence length="339" mass="36835">MALPALRNLRKQWFPPAPQFTDKNVPPQKGKVFIVTGGNAGVGYALIKLLYPTGATIYMASRSKERAEKAIAELEASTPASETLGKIKFLHLDLIDLVSVKAAAEEFAKQETRLDMLWNNAGIGANNIPMGAKTAQGLDVMFGVHVVASLLFTNLLVPQLKAASTGGASARVIWTSSFLAEGITPPNGIDFALLDEGHPHLTENYAISKAGNWMIGREFAKRYRKDGIISVIQNPGGLKTNMYAGVPAVGQFFINMLLNEPIYGAYTNLYAAFSPDISLANNGAYVIPWGRLHEDKDSPRKDIINAMTDEEKGGLGYPKKVWEYCESKWVASGVWNACG</sequence>
<dbReference type="InterPro" id="IPR036291">
    <property type="entry name" value="NAD(P)-bd_dom_sf"/>
</dbReference>
<protein>
    <submittedName>
        <fullName evidence="4">Putative oxidoreductase</fullName>
    </submittedName>
</protein>
<dbReference type="PRINTS" id="PR00081">
    <property type="entry name" value="GDHRDH"/>
</dbReference>
<evidence type="ECO:0000313" key="4">
    <source>
        <dbReference type="EMBL" id="TVY37832.1"/>
    </source>
</evidence>
<evidence type="ECO:0000313" key="5">
    <source>
        <dbReference type="Proteomes" id="UP000462212"/>
    </source>
</evidence>
<proteinExistence type="inferred from homology"/>
<dbReference type="Proteomes" id="UP000462212">
    <property type="component" value="Unassembled WGS sequence"/>
</dbReference>
<evidence type="ECO:0000256" key="2">
    <source>
        <dbReference type="ARBA" id="ARBA00022857"/>
    </source>
</evidence>
<keyword evidence="2" id="KW-0521">NADP</keyword>